<organism evidence="1 2">
    <name type="scientific">Paenibacillus azoreducens</name>
    <dbReference type="NCBI Taxonomy" id="116718"/>
    <lineage>
        <taxon>Bacteria</taxon>
        <taxon>Bacillati</taxon>
        <taxon>Bacillota</taxon>
        <taxon>Bacilli</taxon>
        <taxon>Bacillales</taxon>
        <taxon>Paenibacillaceae</taxon>
        <taxon>Paenibacillus</taxon>
    </lineage>
</organism>
<dbReference type="AlphaFoldDB" id="A0A919YC64"/>
<sequence>MDKNKRKELLEEFKQMKTYMGIIQIKNKVNGKIYVGGYPNLKNKWVTIQSQLDMGRFANLQLQKDWKEFGAEAFTYEVLEQKKTDDIIDIRWEIKQMEKRWLEKLQPYGDRGYHKPRLNNIDDK</sequence>
<dbReference type="Gene3D" id="3.40.1440.10">
    <property type="entry name" value="GIY-YIG endonuclease"/>
    <property type="match status" value="1"/>
</dbReference>
<evidence type="ECO:0008006" key="3">
    <source>
        <dbReference type="Google" id="ProtNLM"/>
    </source>
</evidence>
<comment type="caution">
    <text evidence="1">The sequence shown here is derived from an EMBL/GenBank/DDBJ whole genome shotgun (WGS) entry which is preliminary data.</text>
</comment>
<reference evidence="1 2" key="1">
    <citation type="submission" date="2021-03" db="EMBL/GenBank/DDBJ databases">
        <title>Antimicrobial resistance genes in bacteria isolated from Japanese honey, and their potential for conferring macrolide and lincosamide resistance in the American foulbrood pathogen Paenibacillus larvae.</title>
        <authorList>
            <person name="Okamoto M."/>
            <person name="Kumagai M."/>
            <person name="Kanamori H."/>
            <person name="Takamatsu D."/>
        </authorList>
    </citation>
    <scope>NUCLEOTIDE SEQUENCE [LARGE SCALE GENOMIC DNA]</scope>
    <source>
        <strain evidence="1 2">J34TS1</strain>
    </source>
</reference>
<dbReference type="InterPro" id="IPR035901">
    <property type="entry name" value="GIY-YIG_endonuc_sf"/>
</dbReference>
<protein>
    <recommendedName>
        <fullName evidence="3">GIY-YIG nuclease family protein</fullName>
    </recommendedName>
</protein>
<keyword evidence="2" id="KW-1185">Reference proteome</keyword>
<dbReference type="RefSeq" id="WP_212977205.1">
    <property type="nucleotide sequence ID" value="NZ_AP025343.1"/>
</dbReference>
<evidence type="ECO:0000313" key="1">
    <source>
        <dbReference type="EMBL" id="GIO46125.1"/>
    </source>
</evidence>
<dbReference type="EMBL" id="BORT01000003">
    <property type="protein sequence ID" value="GIO46125.1"/>
    <property type="molecule type" value="Genomic_DNA"/>
</dbReference>
<name>A0A919YC64_9BACL</name>
<dbReference type="CDD" id="cd10451">
    <property type="entry name" value="GIY-YIG_LuxR_like"/>
    <property type="match status" value="1"/>
</dbReference>
<proteinExistence type="predicted"/>
<dbReference type="SUPFAM" id="SSF82771">
    <property type="entry name" value="GIY-YIG endonuclease"/>
    <property type="match status" value="1"/>
</dbReference>
<accession>A0A919YC64</accession>
<dbReference type="Proteomes" id="UP000682811">
    <property type="component" value="Unassembled WGS sequence"/>
</dbReference>
<gene>
    <name evidence="1" type="ORF">J34TS1_08900</name>
</gene>
<evidence type="ECO:0000313" key="2">
    <source>
        <dbReference type="Proteomes" id="UP000682811"/>
    </source>
</evidence>